<dbReference type="Pfam" id="PF00005">
    <property type="entry name" value="ABC_tran"/>
    <property type="match status" value="2"/>
</dbReference>
<accession>A0A8K0F1V0</accession>
<feature type="domain" description="ABC transmembrane type-1" evidence="21">
    <location>
        <begin position="625"/>
        <end position="907"/>
    </location>
</feature>
<evidence type="ECO:0000256" key="2">
    <source>
        <dbReference type="ARBA" id="ARBA00004651"/>
    </source>
</evidence>
<proteinExistence type="inferred from homology"/>
<feature type="transmembrane region" description="Helical" evidence="17">
    <location>
        <begin position="406"/>
        <end position="425"/>
    </location>
</feature>
<evidence type="ECO:0000313" key="23">
    <source>
        <dbReference type="Proteomes" id="UP000838412"/>
    </source>
</evidence>
<keyword evidence="5" id="KW-1003">Cell membrane</keyword>
<feature type="domain" description="ABC transporter" evidence="20">
    <location>
        <begin position="1603"/>
        <end position="1837"/>
    </location>
</feature>
<dbReference type="Pfam" id="PF00059">
    <property type="entry name" value="Lectin_C"/>
    <property type="match status" value="1"/>
</dbReference>
<evidence type="ECO:0000313" key="22">
    <source>
        <dbReference type="EMBL" id="CAH1274482.1"/>
    </source>
</evidence>
<dbReference type="GO" id="GO:0005524">
    <property type="term" value="F:ATP binding"/>
    <property type="evidence" value="ECO:0007669"/>
    <property type="project" value="UniProtKB-KW"/>
</dbReference>
<dbReference type="Gene3D" id="3.10.100.10">
    <property type="entry name" value="Mannose-Binding Protein A, subunit A"/>
    <property type="match status" value="1"/>
</dbReference>
<keyword evidence="10" id="KW-0067">ATP-binding</keyword>
<dbReference type="CDD" id="cd18603">
    <property type="entry name" value="ABC_6TM_MRP1_2_3_6_D2_like"/>
    <property type="match status" value="1"/>
</dbReference>
<keyword evidence="7 17" id="KW-0812">Transmembrane</keyword>
<feature type="compositionally biased region" description="Basic and acidic residues" evidence="16">
    <location>
        <begin position="1189"/>
        <end position="1205"/>
    </location>
</feature>
<dbReference type="InterPro" id="IPR016187">
    <property type="entry name" value="CTDL_fold"/>
</dbReference>
<feature type="transmembrane region" description="Helical" evidence="17">
    <location>
        <begin position="469"/>
        <end position="491"/>
    </location>
</feature>
<dbReference type="GO" id="GO:0005774">
    <property type="term" value="C:vacuolar membrane"/>
    <property type="evidence" value="ECO:0007669"/>
    <property type="project" value="UniProtKB-SubCell"/>
</dbReference>
<dbReference type="SUPFAM" id="SSF56436">
    <property type="entry name" value="C-type lectin-like"/>
    <property type="match status" value="1"/>
</dbReference>
<dbReference type="InterPro" id="IPR029034">
    <property type="entry name" value="Cystine-knot_cytokine"/>
</dbReference>
<feature type="transmembrane region" description="Helical" evidence="17">
    <location>
        <begin position="338"/>
        <end position="355"/>
    </location>
</feature>
<dbReference type="SUPFAM" id="SSF90123">
    <property type="entry name" value="ABC transporter transmembrane region"/>
    <property type="match status" value="2"/>
</dbReference>
<feature type="transmembrane region" description="Helical" evidence="17">
    <location>
        <begin position="1424"/>
        <end position="1444"/>
    </location>
</feature>
<dbReference type="Gene3D" id="3.40.50.300">
    <property type="entry name" value="P-loop containing nucleotide triphosphate hydrolases"/>
    <property type="match status" value="2"/>
</dbReference>
<evidence type="ECO:0000256" key="7">
    <source>
        <dbReference type="ARBA" id="ARBA00022692"/>
    </source>
</evidence>
<dbReference type="NCBIfam" id="TIGR00957">
    <property type="entry name" value="MRP_assoc_pro"/>
    <property type="match status" value="1"/>
</dbReference>
<dbReference type="Gene3D" id="1.20.1560.10">
    <property type="entry name" value="ABC transporter type 1, transmembrane domain"/>
    <property type="match status" value="2"/>
</dbReference>
<dbReference type="PROSITE" id="PS50929">
    <property type="entry name" value="ABC_TM1F"/>
    <property type="match status" value="2"/>
</dbReference>
<dbReference type="CDD" id="cd00037">
    <property type="entry name" value="CLECT"/>
    <property type="match status" value="1"/>
</dbReference>
<keyword evidence="23" id="KW-1185">Reference proteome</keyword>
<dbReference type="FunFam" id="1.20.1560.10:FF:000020">
    <property type="entry name" value="ABC metal ion transporter"/>
    <property type="match status" value="1"/>
</dbReference>
<dbReference type="SUPFAM" id="SSF52540">
    <property type="entry name" value="P-loop containing nucleoside triphosphate hydrolases"/>
    <property type="match status" value="2"/>
</dbReference>
<dbReference type="EC" id="7.6.2.3" evidence="14"/>
<dbReference type="InterPro" id="IPR056227">
    <property type="entry name" value="TMD0_ABC"/>
</dbReference>
<evidence type="ECO:0000256" key="14">
    <source>
        <dbReference type="ARBA" id="ARBA00024220"/>
    </source>
</evidence>
<dbReference type="InterPro" id="IPR027417">
    <property type="entry name" value="P-loop_NTPase"/>
</dbReference>
<feature type="compositionally biased region" description="Basic and acidic residues" evidence="16">
    <location>
        <begin position="1219"/>
        <end position="1228"/>
    </location>
</feature>
<dbReference type="SMART" id="SM00382">
    <property type="entry name" value="AAA"/>
    <property type="match status" value="2"/>
</dbReference>
<feature type="compositionally biased region" description="Basic and acidic residues" evidence="16">
    <location>
        <begin position="1235"/>
        <end position="1253"/>
    </location>
</feature>
<dbReference type="PROSITE" id="PS50041">
    <property type="entry name" value="C_TYPE_LECTIN_2"/>
    <property type="match status" value="1"/>
</dbReference>
<keyword evidence="18" id="KW-0732">Signal</keyword>
<name>A0A8K0F1V0_BRALA</name>
<gene>
    <name evidence="22" type="primary">ABCC1</name>
    <name evidence="22" type="ORF">BLAG_LOCUS25483</name>
</gene>
<keyword evidence="6" id="KW-0926">Vacuole</keyword>
<dbReference type="InterPro" id="IPR036640">
    <property type="entry name" value="ABC1_TM_sf"/>
</dbReference>
<dbReference type="FunFam" id="1.20.1560.10:FF:000001">
    <property type="entry name" value="ATP-binding cassette subfamily C member 1"/>
    <property type="match status" value="1"/>
</dbReference>
<dbReference type="SMART" id="SM00034">
    <property type="entry name" value="CLECT"/>
    <property type="match status" value="1"/>
</dbReference>
<dbReference type="OrthoDB" id="6500128at2759"/>
<keyword evidence="8" id="KW-0677">Repeat</keyword>
<comment type="similarity">
    <text evidence="3">Belongs to the ABC transporter superfamily. ABCC family. Conjugate transporter (TC 3.A.1.208) subfamily.</text>
</comment>
<keyword evidence="12 17" id="KW-1133">Transmembrane helix</keyword>
<keyword evidence="11" id="KW-1278">Translocase</keyword>
<evidence type="ECO:0000256" key="12">
    <source>
        <dbReference type="ARBA" id="ARBA00022989"/>
    </source>
</evidence>
<dbReference type="PANTHER" id="PTHR24223:SF443">
    <property type="entry name" value="MULTIDRUG-RESISTANCE LIKE PROTEIN 1, ISOFORM I"/>
    <property type="match status" value="1"/>
</dbReference>
<dbReference type="GO" id="GO:0016887">
    <property type="term" value="F:ATP hydrolysis activity"/>
    <property type="evidence" value="ECO:0007669"/>
    <property type="project" value="InterPro"/>
</dbReference>
<feature type="transmembrane region" description="Helical" evidence="17">
    <location>
        <begin position="764"/>
        <end position="786"/>
    </location>
</feature>
<comment type="catalytic activity">
    <reaction evidence="15">
        <text>leukotriene C4(in) + ATP + H2O = leukotriene C4(out) + ADP + phosphate + H(+)</text>
        <dbReference type="Rhea" id="RHEA:38963"/>
        <dbReference type="ChEBI" id="CHEBI:15377"/>
        <dbReference type="ChEBI" id="CHEBI:15378"/>
        <dbReference type="ChEBI" id="CHEBI:30616"/>
        <dbReference type="ChEBI" id="CHEBI:43474"/>
        <dbReference type="ChEBI" id="CHEBI:57973"/>
        <dbReference type="ChEBI" id="CHEBI:456216"/>
    </reaction>
    <physiologicalReaction direction="left-to-right" evidence="15">
        <dbReference type="Rhea" id="RHEA:38964"/>
    </physiologicalReaction>
</comment>
<evidence type="ECO:0000256" key="9">
    <source>
        <dbReference type="ARBA" id="ARBA00022741"/>
    </source>
</evidence>
<dbReference type="Pfam" id="PF00664">
    <property type="entry name" value="ABC_membrane"/>
    <property type="match status" value="2"/>
</dbReference>
<dbReference type="PROSITE" id="PS00211">
    <property type="entry name" value="ABC_TRANSPORTER_1"/>
    <property type="match status" value="2"/>
</dbReference>
<evidence type="ECO:0000256" key="15">
    <source>
        <dbReference type="ARBA" id="ARBA00047523"/>
    </source>
</evidence>
<evidence type="ECO:0000259" key="21">
    <source>
        <dbReference type="PROSITE" id="PS50929"/>
    </source>
</evidence>
<feature type="region of interest" description="Disordered" evidence="16">
    <location>
        <begin position="1169"/>
        <end position="1253"/>
    </location>
</feature>
<reference evidence="22" key="1">
    <citation type="submission" date="2022-01" db="EMBL/GenBank/DDBJ databases">
        <authorList>
            <person name="Braso-Vives M."/>
        </authorList>
    </citation>
    <scope>NUCLEOTIDE SEQUENCE</scope>
</reference>
<comment type="subcellular location">
    <subcellularLocation>
        <location evidence="2">Cell membrane</location>
        <topology evidence="2">Multi-pass membrane protein</topology>
    </subcellularLocation>
    <subcellularLocation>
        <location evidence="1">Vacuole membrane</location>
        <topology evidence="1">Multi-pass membrane protein</topology>
    </subcellularLocation>
</comment>
<feature type="transmembrane region" description="Helical" evidence="17">
    <location>
        <begin position="842"/>
        <end position="870"/>
    </location>
</feature>
<evidence type="ECO:0000256" key="16">
    <source>
        <dbReference type="SAM" id="MobiDB-lite"/>
    </source>
</evidence>
<dbReference type="EMBL" id="OV696694">
    <property type="protein sequence ID" value="CAH1274482.1"/>
    <property type="molecule type" value="Genomic_DNA"/>
</dbReference>
<dbReference type="GO" id="GO:0005886">
    <property type="term" value="C:plasma membrane"/>
    <property type="evidence" value="ECO:0007669"/>
    <property type="project" value="UniProtKB-SubCell"/>
</dbReference>
<keyword evidence="9" id="KW-0547">Nucleotide-binding</keyword>
<dbReference type="InterPro" id="IPR050173">
    <property type="entry name" value="ABC_transporter_C-like"/>
</dbReference>
<evidence type="ECO:0000256" key="4">
    <source>
        <dbReference type="ARBA" id="ARBA00022448"/>
    </source>
</evidence>
<protein>
    <recommendedName>
        <fullName evidence="14">ABC-type glutathione-S-conjugate transporter</fullName>
        <ecNumber evidence="14">7.6.2.3</ecNumber>
    </recommendedName>
</protein>
<feature type="chain" id="PRO_5035480510" description="ABC-type glutathione-S-conjugate transporter" evidence="18">
    <location>
        <begin position="25"/>
        <end position="1841"/>
    </location>
</feature>
<evidence type="ECO:0000259" key="19">
    <source>
        <dbReference type="PROSITE" id="PS50041"/>
    </source>
</evidence>
<evidence type="ECO:0000256" key="18">
    <source>
        <dbReference type="SAM" id="SignalP"/>
    </source>
</evidence>
<evidence type="ECO:0000256" key="5">
    <source>
        <dbReference type="ARBA" id="ARBA00022475"/>
    </source>
</evidence>
<dbReference type="Proteomes" id="UP000838412">
    <property type="component" value="Chromosome 9"/>
</dbReference>
<feature type="transmembrane region" description="Helical" evidence="17">
    <location>
        <begin position="619"/>
        <end position="640"/>
    </location>
</feature>
<feature type="compositionally biased region" description="Acidic residues" evidence="16">
    <location>
        <begin position="1169"/>
        <end position="1181"/>
    </location>
</feature>
<dbReference type="PROSITE" id="PS50893">
    <property type="entry name" value="ABC_TRANSPORTER_2"/>
    <property type="match status" value="2"/>
</dbReference>
<dbReference type="Gene3D" id="2.10.90.10">
    <property type="entry name" value="Cystine-knot cytokines"/>
    <property type="match status" value="1"/>
</dbReference>
<dbReference type="InterPro" id="IPR003593">
    <property type="entry name" value="AAA+_ATPase"/>
</dbReference>
<dbReference type="FunFam" id="3.40.50.300:FF:000074">
    <property type="entry name" value="Multidrug resistance-associated protein 5 isoform 1"/>
    <property type="match status" value="1"/>
</dbReference>
<dbReference type="CDD" id="cd18595">
    <property type="entry name" value="ABC_6TM_MRP1_2_3_6_D1_like"/>
    <property type="match status" value="1"/>
</dbReference>
<dbReference type="PANTHER" id="PTHR24223">
    <property type="entry name" value="ATP-BINDING CASSETTE SUB-FAMILY C"/>
    <property type="match status" value="1"/>
</dbReference>
<feature type="transmembrane region" description="Helical" evidence="17">
    <location>
        <begin position="1270"/>
        <end position="1292"/>
    </location>
</feature>
<evidence type="ECO:0000256" key="1">
    <source>
        <dbReference type="ARBA" id="ARBA00004128"/>
    </source>
</evidence>
<feature type="transmembrane region" description="Helical" evidence="17">
    <location>
        <begin position="740"/>
        <end position="758"/>
    </location>
</feature>
<feature type="transmembrane region" description="Helical" evidence="17">
    <location>
        <begin position="1328"/>
        <end position="1350"/>
    </location>
</feature>
<feature type="transmembrane region" description="Helical" evidence="17">
    <location>
        <begin position="437"/>
        <end position="457"/>
    </location>
</feature>
<dbReference type="InterPro" id="IPR003439">
    <property type="entry name" value="ABC_transporter-like_ATP-bd"/>
</dbReference>
<feature type="domain" description="ABC transmembrane type-1" evidence="21">
    <location>
        <begin position="1284"/>
        <end position="1566"/>
    </location>
</feature>
<evidence type="ECO:0000256" key="17">
    <source>
        <dbReference type="SAM" id="Phobius"/>
    </source>
</evidence>
<dbReference type="InterPro" id="IPR005292">
    <property type="entry name" value="MRP"/>
</dbReference>
<organism evidence="22 23">
    <name type="scientific">Branchiostoma lanceolatum</name>
    <name type="common">Common lancelet</name>
    <name type="synonym">Amphioxus lanceolatum</name>
    <dbReference type="NCBI Taxonomy" id="7740"/>
    <lineage>
        <taxon>Eukaryota</taxon>
        <taxon>Metazoa</taxon>
        <taxon>Chordata</taxon>
        <taxon>Cephalochordata</taxon>
        <taxon>Leptocardii</taxon>
        <taxon>Amphioxiformes</taxon>
        <taxon>Branchiostomatidae</taxon>
        <taxon>Branchiostoma</taxon>
    </lineage>
</organism>
<feature type="domain" description="C-type lectin" evidence="19">
    <location>
        <begin position="35"/>
        <end position="157"/>
    </location>
</feature>
<evidence type="ECO:0000256" key="11">
    <source>
        <dbReference type="ARBA" id="ARBA00022967"/>
    </source>
</evidence>
<dbReference type="InterPro" id="IPR011527">
    <property type="entry name" value="ABC1_TM_dom"/>
</dbReference>
<dbReference type="GO" id="GO:0000323">
    <property type="term" value="C:lytic vacuole"/>
    <property type="evidence" value="ECO:0007669"/>
    <property type="project" value="UniProtKB-ARBA"/>
</dbReference>
<dbReference type="InterPro" id="IPR001304">
    <property type="entry name" value="C-type_lectin-like"/>
</dbReference>
<keyword evidence="4" id="KW-0813">Transport</keyword>
<evidence type="ECO:0000256" key="6">
    <source>
        <dbReference type="ARBA" id="ARBA00022554"/>
    </source>
</evidence>
<dbReference type="InterPro" id="IPR016186">
    <property type="entry name" value="C-type_lectin-like/link_sf"/>
</dbReference>
<feature type="signal peptide" evidence="18">
    <location>
        <begin position="1"/>
        <end position="24"/>
    </location>
</feature>
<dbReference type="CDD" id="cd03250">
    <property type="entry name" value="ABCC_MRP_domain1"/>
    <property type="match status" value="1"/>
</dbReference>
<dbReference type="Pfam" id="PF24357">
    <property type="entry name" value="TMD0_ABC"/>
    <property type="match status" value="1"/>
</dbReference>
<feature type="transmembrane region" description="Helical" evidence="17">
    <location>
        <begin position="660"/>
        <end position="679"/>
    </location>
</feature>
<feature type="transmembrane region" description="Helical" evidence="17">
    <location>
        <begin position="376"/>
        <end position="394"/>
    </location>
</feature>
<evidence type="ECO:0000259" key="20">
    <source>
        <dbReference type="PROSITE" id="PS50893"/>
    </source>
</evidence>
<evidence type="ECO:0000256" key="10">
    <source>
        <dbReference type="ARBA" id="ARBA00022840"/>
    </source>
</evidence>
<evidence type="ECO:0000256" key="13">
    <source>
        <dbReference type="ARBA" id="ARBA00023136"/>
    </source>
</evidence>
<dbReference type="CDD" id="cd03244">
    <property type="entry name" value="ABCC_MRP_domain2"/>
    <property type="match status" value="1"/>
</dbReference>
<dbReference type="InterPro" id="IPR017871">
    <property type="entry name" value="ABC_transporter-like_CS"/>
</dbReference>
<dbReference type="FunFam" id="3.40.50.300:FF:000293">
    <property type="entry name" value="ATP binding cassette subfamily C member 1"/>
    <property type="match status" value="1"/>
</dbReference>
<evidence type="ECO:0000256" key="8">
    <source>
        <dbReference type="ARBA" id="ARBA00022737"/>
    </source>
</evidence>
<feature type="domain" description="ABC transporter" evidence="20">
    <location>
        <begin position="939"/>
        <end position="1163"/>
    </location>
</feature>
<sequence>MGLPAVRTALLLSFYLCVSTQVQGQSKCPDGYRHFRRHCYMFSDFPVNNLKAEAICARDGGKLAVVSGPVYQFLAEATNRFRTPHWVGMPRRKVKAKPGYNVWPKTPNDSPGNENRHLRHLKTGRRKVRDCILMYQYFDSYTWRPFACSTKAGYICQLDPAAVSEGPKVPIGTEPLPQGVFSWCQQEENRNSLSCILERDYPDRLKEYTSSFSAFLPATDQDVHIVYYGKEGSKVELEAFPAPGAGRVTHINPCQEVEKFTTYVKAENREGKVVELMQGVTRDGTARFQKFHEVTCRQSEPVLGGCSGTCTEGEKLHRAMNDSLQDTPDLTPCFQQTVLMWVPCFFLLAVAPLYVRYLRMGNRGYIQMSRINKAKTAFAVLLVLVTSLDLFKALADFGFGEVVPSVYFVTPLVLTITMGVASFLIQYERLKGTQSSGVLFIFWLLATLCGIVTFYSKISALSKGGVDDIFRFVTFYVYFTLVLIQLILSTVSERPPLFSKINSDPNRSPEEYSSFLSRMTFLWFTPLVVLGYKRSLVTTDLHTLSDCNKSENIVPEFEKELLKEIVKYKREKKEEAKFKNKKVTEAKDKSELENLTKVETAKGGAKHEYPSLYRALVRYFLPTFITSGVFKLCADILMFVSPQILGWLIAFTRDKSAQPWKGYLLAVLLLMTTMLQSLLTHQFGYRTNVWGMRVKTVVTAAIYKKALLLTNGARKNLSVGNMVNLMTSDVTKLQMLCQSLHSVWAAPLQIVVAMYFLWRTLGPSILAGLGVMVLLIPVNGVIASGTRKQVMKLMKKKDSRLKLLSEVLNGIKVLKLYAWELSFKEKIEALRRKELQHIRKKGYFASLFFLTWSGAPILVALTAFAVYVMVDERNVLDAEKAFVALSLFNIVRAPLNMLPSLLTSIIQVKVSLRRLGEFFGGDELDPENVHKETASGRAISVYDGTFSWGKEEDPILKNVNLSIPGGALVAVIGQVGSGKSSLLSALLGEMETQGGRIAVMGTTAYVPQQAWIQNATLRDNILFGIPMNHSRYNEVLEACALGPDLEMLPAGDNTEIGEKGINLSGGQKQRVSLARAVYNDASIYYLDDPLSAVDTHVGKHIFDKVIGPNGLLKGKTRVLVTHGISFLPQCDQITALVDGRIWLMGTYRQLLAQNEAFADFIRNYGNFEEEKDDDSDAEDTSGEAAPLPDKQRDTNEENNKDDVTKKSNGNVPVKVPADLSDRPNKGGHENGTPIARKDEPSEGKKIQLPEKKDKLIEKEKSKTGKVKASVYMAYVKSAGVILPIIGVLGVAAQQATLVGSNFWLSAWSDDDVINGTQNAERRNVRLGVYGALGMGQALVATTGAFCLILGGVRSSRTLHKTALLHVLRGSLQYFDVTPLGRIVNRFSQDMNNIDNSMPSLSGMVLNFIFSLIGTIVVISITTPIFLAVLLPVAVLYFFIQRFYIATSRQLQRLEAVSRSPIYSHFSETLQGTSVIRAYGRADQFGRENQTKVDDSQAAAYLTIIATRWLSLGLDVVSNIIIFSATMFAVLGRESLTPGLVGLSITYALQVTLFLGGMVRVTSQLEATIVAVERLKEYEETNEEAEWSIDDNRPPDSWPSEGKIRFNSYQTRYREGLDLVLSNITVDIGSGEKIGIVGRTGSGKSSLALALFRIIESAGGDIVIDGINISKIGLHDLRSRISIIPQDPVLFSGTLRMNLDPFGKHNDVDIWLALQQSHLKNFVMNLEKKLEHDVTEGGENLSVGQRQLVCLARALLRKSKILVLDEATAAVDLETDDLIQSTIRTQFADCTVLTIAHRLNTIMDSTRVLVLNAGQIAEFDTPENLIAAKGMFYRMVKDAGLV</sequence>
<keyword evidence="13 17" id="KW-0472">Membrane</keyword>
<evidence type="ECO:0000256" key="3">
    <source>
        <dbReference type="ARBA" id="ARBA00009726"/>
    </source>
</evidence>
<dbReference type="GO" id="GO:0015431">
    <property type="term" value="F:ABC-type glutathione S-conjugate transporter activity"/>
    <property type="evidence" value="ECO:0007669"/>
    <property type="project" value="UniProtKB-EC"/>
</dbReference>
<feature type="transmembrane region" description="Helical" evidence="17">
    <location>
        <begin position="1508"/>
        <end position="1529"/>
    </location>
</feature>